<accession>A0A4Y2X6R8</accession>
<proteinExistence type="predicted"/>
<sequence>DASFSHCTYNLTLSDCLHAVSKALENGFLDFQTFDVEEYEHYEGYQPLLVDQCKSPGLTSA</sequence>
<name>A0A4Y2X6R8_ARAVE</name>
<dbReference type="SUPFAM" id="SSF52799">
    <property type="entry name" value="(Phosphotyrosine protein) phosphatases II"/>
    <property type="match status" value="1"/>
</dbReference>
<dbReference type="OrthoDB" id="9230378at2759"/>
<dbReference type="EMBL" id="BGPR01070180">
    <property type="protein sequence ID" value="GBO43682.1"/>
    <property type="molecule type" value="Genomic_DNA"/>
</dbReference>
<reference evidence="1 2" key="1">
    <citation type="journal article" date="2019" name="Sci. Rep.">
        <title>Orb-weaving spider Araneus ventricosus genome elucidates the spidroin gene catalogue.</title>
        <authorList>
            <person name="Kono N."/>
            <person name="Nakamura H."/>
            <person name="Ohtoshi R."/>
            <person name="Moran D.A.P."/>
            <person name="Shinohara A."/>
            <person name="Yoshida Y."/>
            <person name="Fujiwara M."/>
            <person name="Mori M."/>
            <person name="Tomita M."/>
            <person name="Arakawa K."/>
        </authorList>
    </citation>
    <scope>NUCLEOTIDE SEQUENCE [LARGE SCALE GENOMIC DNA]</scope>
</reference>
<keyword evidence="2" id="KW-1185">Reference proteome</keyword>
<comment type="caution">
    <text evidence="1">The sequence shown here is derived from an EMBL/GenBank/DDBJ whole genome shotgun (WGS) entry which is preliminary data.</text>
</comment>
<gene>
    <name evidence="1" type="ORF">AVEN_177201_1</name>
</gene>
<dbReference type="InterPro" id="IPR029021">
    <property type="entry name" value="Prot-tyrosine_phosphatase-like"/>
</dbReference>
<organism evidence="1 2">
    <name type="scientific">Araneus ventricosus</name>
    <name type="common">Orbweaver spider</name>
    <name type="synonym">Epeira ventricosa</name>
    <dbReference type="NCBI Taxonomy" id="182803"/>
    <lineage>
        <taxon>Eukaryota</taxon>
        <taxon>Metazoa</taxon>
        <taxon>Ecdysozoa</taxon>
        <taxon>Arthropoda</taxon>
        <taxon>Chelicerata</taxon>
        <taxon>Arachnida</taxon>
        <taxon>Araneae</taxon>
        <taxon>Araneomorphae</taxon>
        <taxon>Entelegynae</taxon>
        <taxon>Araneoidea</taxon>
        <taxon>Araneidae</taxon>
        <taxon>Araneus</taxon>
    </lineage>
</organism>
<feature type="non-terminal residue" evidence="1">
    <location>
        <position position="1"/>
    </location>
</feature>
<dbReference type="Proteomes" id="UP000499080">
    <property type="component" value="Unassembled WGS sequence"/>
</dbReference>
<dbReference type="AlphaFoldDB" id="A0A4Y2X6R8"/>
<evidence type="ECO:0000313" key="1">
    <source>
        <dbReference type="EMBL" id="GBO43682.1"/>
    </source>
</evidence>
<evidence type="ECO:0000313" key="2">
    <source>
        <dbReference type="Proteomes" id="UP000499080"/>
    </source>
</evidence>
<protein>
    <submittedName>
        <fullName evidence="1">Uncharacterized protein</fullName>
    </submittedName>
</protein>